<dbReference type="Proteomes" id="UP000178197">
    <property type="component" value="Unassembled WGS sequence"/>
</dbReference>
<organism evidence="2 3">
    <name type="scientific">Candidatus Yanofskybacteria bacterium RIFCSPHIGHO2_02_FULL_43_15c</name>
    <dbReference type="NCBI Taxonomy" id="1802679"/>
    <lineage>
        <taxon>Bacteria</taxon>
        <taxon>Candidatus Yanofskyibacteriota</taxon>
    </lineage>
</organism>
<comment type="caution">
    <text evidence="2">The sequence shown here is derived from an EMBL/GenBank/DDBJ whole genome shotgun (WGS) entry which is preliminary data.</text>
</comment>
<dbReference type="EMBL" id="MGJT01000012">
    <property type="protein sequence ID" value="OGN12845.1"/>
    <property type="molecule type" value="Genomic_DNA"/>
</dbReference>
<keyword evidence="1" id="KW-0472">Membrane</keyword>
<accession>A0A1F8FIB6</accession>
<evidence type="ECO:0000256" key="1">
    <source>
        <dbReference type="SAM" id="Phobius"/>
    </source>
</evidence>
<protein>
    <submittedName>
        <fullName evidence="2">Uncharacterized protein</fullName>
    </submittedName>
</protein>
<keyword evidence="1" id="KW-0812">Transmembrane</keyword>
<reference evidence="2 3" key="1">
    <citation type="journal article" date="2016" name="Nat. Commun.">
        <title>Thousands of microbial genomes shed light on interconnected biogeochemical processes in an aquifer system.</title>
        <authorList>
            <person name="Anantharaman K."/>
            <person name="Brown C.T."/>
            <person name="Hug L.A."/>
            <person name="Sharon I."/>
            <person name="Castelle C.J."/>
            <person name="Probst A.J."/>
            <person name="Thomas B.C."/>
            <person name="Singh A."/>
            <person name="Wilkins M.J."/>
            <person name="Karaoz U."/>
            <person name="Brodie E.L."/>
            <person name="Williams K.H."/>
            <person name="Hubbard S.S."/>
            <person name="Banfield J.F."/>
        </authorList>
    </citation>
    <scope>NUCLEOTIDE SEQUENCE [LARGE SCALE GENOMIC DNA]</scope>
</reference>
<feature type="transmembrane region" description="Helical" evidence="1">
    <location>
        <begin position="6"/>
        <end position="25"/>
    </location>
</feature>
<sequence length="176" mass="20423">MPKQERIIIGAVIVLGLAILALFLFNKPKFKTYPVGADGQPIGVVIPQEEGRVRKEFPGVPPQGFPRDFPVELKPLRVFESYTETALGDPNEQEKSHTQSTYIYLTARGSELLARDFERYFKERDYKFEKIKGDGRLLYSFYAEKDPNYTFTVTIYMENQFEWRVTASILNIERIK</sequence>
<evidence type="ECO:0000313" key="3">
    <source>
        <dbReference type="Proteomes" id="UP000178197"/>
    </source>
</evidence>
<keyword evidence="1" id="KW-1133">Transmembrane helix</keyword>
<name>A0A1F8FIB6_9BACT</name>
<gene>
    <name evidence="2" type="ORF">A3C71_02695</name>
</gene>
<proteinExistence type="predicted"/>
<evidence type="ECO:0000313" key="2">
    <source>
        <dbReference type="EMBL" id="OGN12845.1"/>
    </source>
</evidence>
<dbReference type="AlphaFoldDB" id="A0A1F8FIB6"/>